<gene>
    <name evidence="3" type="ORF">A1O3_01873</name>
</gene>
<feature type="region of interest" description="Disordered" evidence="1">
    <location>
        <begin position="323"/>
        <end position="361"/>
    </location>
</feature>
<dbReference type="RefSeq" id="XP_007730206.1">
    <property type="nucleotide sequence ID" value="XM_007732016.1"/>
</dbReference>
<evidence type="ECO:0000256" key="1">
    <source>
        <dbReference type="SAM" id="MobiDB-lite"/>
    </source>
</evidence>
<accession>W9Z2R4</accession>
<feature type="compositionally biased region" description="Low complexity" evidence="1">
    <location>
        <begin position="192"/>
        <end position="205"/>
    </location>
</feature>
<feature type="compositionally biased region" description="Acidic residues" evidence="1">
    <location>
        <begin position="148"/>
        <end position="166"/>
    </location>
</feature>
<evidence type="ECO:0000313" key="3">
    <source>
        <dbReference type="EMBL" id="EXJ88809.1"/>
    </source>
</evidence>
<feature type="region of interest" description="Disordered" evidence="1">
    <location>
        <begin position="402"/>
        <end position="438"/>
    </location>
</feature>
<evidence type="ECO:0000313" key="4">
    <source>
        <dbReference type="Proteomes" id="UP000019478"/>
    </source>
</evidence>
<dbReference type="GeneID" id="19166006"/>
<organism evidence="3 4">
    <name type="scientific">Capronia epimyces CBS 606.96</name>
    <dbReference type="NCBI Taxonomy" id="1182542"/>
    <lineage>
        <taxon>Eukaryota</taxon>
        <taxon>Fungi</taxon>
        <taxon>Dikarya</taxon>
        <taxon>Ascomycota</taxon>
        <taxon>Pezizomycotina</taxon>
        <taxon>Eurotiomycetes</taxon>
        <taxon>Chaetothyriomycetidae</taxon>
        <taxon>Chaetothyriales</taxon>
        <taxon>Herpotrichiellaceae</taxon>
        <taxon>Capronia</taxon>
    </lineage>
</organism>
<feature type="region of interest" description="Disordered" evidence="1">
    <location>
        <begin position="280"/>
        <end position="307"/>
    </location>
</feature>
<feature type="compositionally biased region" description="Polar residues" evidence="1">
    <location>
        <begin position="280"/>
        <end position="294"/>
    </location>
</feature>
<dbReference type="EMBL" id="AMGY01000002">
    <property type="protein sequence ID" value="EXJ88809.1"/>
    <property type="molecule type" value="Genomic_DNA"/>
</dbReference>
<feature type="compositionally biased region" description="Polar residues" evidence="1">
    <location>
        <begin position="78"/>
        <end position="97"/>
    </location>
</feature>
<reference evidence="3 4" key="1">
    <citation type="submission" date="2013-03" db="EMBL/GenBank/DDBJ databases">
        <title>The Genome Sequence of Capronia epimyces CBS 606.96.</title>
        <authorList>
            <consortium name="The Broad Institute Genomics Platform"/>
            <person name="Cuomo C."/>
            <person name="de Hoog S."/>
            <person name="Gorbushina A."/>
            <person name="Walker B."/>
            <person name="Young S.K."/>
            <person name="Zeng Q."/>
            <person name="Gargeya S."/>
            <person name="Fitzgerald M."/>
            <person name="Haas B."/>
            <person name="Abouelleil A."/>
            <person name="Allen A.W."/>
            <person name="Alvarado L."/>
            <person name="Arachchi H.M."/>
            <person name="Berlin A.M."/>
            <person name="Chapman S.B."/>
            <person name="Gainer-Dewar J."/>
            <person name="Goldberg J."/>
            <person name="Griggs A."/>
            <person name="Gujja S."/>
            <person name="Hansen M."/>
            <person name="Howarth C."/>
            <person name="Imamovic A."/>
            <person name="Ireland A."/>
            <person name="Larimer J."/>
            <person name="McCowan C."/>
            <person name="Murphy C."/>
            <person name="Pearson M."/>
            <person name="Poon T.W."/>
            <person name="Priest M."/>
            <person name="Roberts A."/>
            <person name="Saif S."/>
            <person name="Shea T."/>
            <person name="Sisk P."/>
            <person name="Sykes S."/>
            <person name="Wortman J."/>
            <person name="Nusbaum C."/>
            <person name="Birren B."/>
        </authorList>
    </citation>
    <scope>NUCLEOTIDE SEQUENCE [LARGE SCALE GENOMIC DNA]</scope>
    <source>
        <strain evidence="3 4">CBS 606.96</strain>
    </source>
</reference>
<dbReference type="OrthoDB" id="4096268at2759"/>
<keyword evidence="2" id="KW-0472">Membrane</keyword>
<sequence length="475" mass="50462">MSCNTFSPDYSEAEHFEEPNSNIYYNDSEDGTNYEEDEAEPDGEDEFVQNEICQESIEIVIPPSRTFAVPESDVSDPDSYSSGEESSDAESPTSSPVGLSEETEDKDKTASTIPVLEVNKPQASPTSEQTRGTSVNHKPGDAVWLMDLSDEDDDVDVDDDDDDDDVGGLTQGDQGEPVVPTLLVTKPDYVQSSLPEGLESSSPLSQNAVGGSDRDEAVHTSCLCDIGTVKPSAEPFLAPPFIQDLQSDGADNLVSEEGRSSYAWAGHNSVLYEPVTGNFSQGTVRAPPITSNAPANPPSPVWPNDLNGNVWLPQFSSELQDQIPKGSVASQVDDSPKEGSAELSNRTLKRKAEQISSDATLQEQTVVAGSNSPNPANSISAVASDKAIDGAIDIHESNLQTSQLPGTEANDGTPLQNAELPPRKKIKRSKQRLNKSRGSSSSSLIKIAAATIAGMAIGTVGTIVGLASLPPDYFM</sequence>
<evidence type="ECO:0000256" key="2">
    <source>
        <dbReference type="SAM" id="Phobius"/>
    </source>
</evidence>
<keyword evidence="2" id="KW-1133">Transmembrane helix</keyword>
<protein>
    <submittedName>
        <fullName evidence="3">Uncharacterized protein</fullName>
    </submittedName>
</protein>
<comment type="caution">
    <text evidence="3">The sequence shown here is derived from an EMBL/GenBank/DDBJ whole genome shotgun (WGS) entry which is preliminary data.</text>
</comment>
<keyword evidence="2" id="KW-0812">Transmembrane</keyword>
<feature type="compositionally biased region" description="Acidic residues" evidence="1">
    <location>
        <begin position="27"/>
        <end position="47"/>
    </location>
</feature>
<dbReference type="Proteomes" id="UP000019478">
    <property type="component" value="Unassembled WGS sequence"/>
</dbReference>
<feature type="region of interest" description="Disordered" evidence="1">
    <location>
        <begin position="59"/>
        <end position="216"/>
    </location>
</feature>
<proteinExistence type="predicted"/>
<feature type="compositionally biased region" description="Basic residues" evidence="1">
    <location>
        <begin position="423"/>
        <end position="435"/>
    </location>
</feature>
<dbReference type="STRING" id="1182542.W9Z2R4"/>
<dbReference type="AlphaFoldDB" id="W9Z2R4"/>
<feature type="transmembrane region" description="Helical" evidence="2">
    <location>
        <begin position="444"/>
        <end position="469"/>
    </location>
</feature>
<name>W9Z2R4_9EURO</name>
<keyword evidence="4" id="KW-1185">Reference proteome</keyword>
<dbReference type="HOGENOM" id="CLU_488311_0_0_1"/>
<feature type="compositionally biased region" description="Polar residues" evidence="1">
    <location>
        <begin position="121"/>
        <end position="136"/>
    </location>
</feature>
<feature type="region of interest" description="Disordered" evidence="1">
    <location>
        <begin position="1"/>
        <end position="47"/>
    </location>
</feature>